<dbReference type="PANTHER" id="PTHR30024:SF45">
    <property type="entry name" value="ABC TRANSPORTER SUBSTRATE-BINDING PROTEIN"/>
    <property type="match status" value="1"/>
</dbReference>
<feature type="signal peptide" evidence="1">
    <location>
        <begin position="1"/>
        <end position="24"/>
    </location>
</feature>
<keyword evidence="4" id="KW-1185">Reference proteome</keyword>
<feature type="domain" description="SsuA/THI5-like" evidence="2">
    <location>
        <begin position="122"/>
        <end position="273"/>
    </location>
</feature>
<name>A0A6V8KBL9_9ACTN</name>
<reference evidence="3 4" key="1">
    <citation type="submission" date="2020-03" db="EMBL/GenBank/DDBJ databases">
        <title>Whole genome shotgun sequence of Phytohabitans houttuyneae NBRC 108639.</title>
        <authorList>
            <person name="Komaki H."/>
            <person name="Tamura T."/>
        </authorList>
    </citation>
    <scope>NUCLEOTIDE SEQUENCE [LARGE SCALE GENOMIC DNA]</scope>
    <source>
        <strain evidence="3 4">NBRC 108639</strain>
    </source>
</reference>
<feature type="chain" id="PRO_5028968434" evidence="1">
    <location>
        <begin position="25"/>
        <end position="473"/>
    </location>
</feature>
<evidence type="ECO:0000313" key="3">
    <source>
        <dbReference type="EMBL" id="GFJ80810.1"/>
    </source>
</evidence>
<dbReference type="AlphaFoldDB" id="A0A6V8KBL9"/>
<dbReference type="RefSeq" id="WP_173059115.1">
    <property type="nucleotide sequence ID" value="NZ_BAABGO010000029.1"/>
</dbReference>
<evidence type="ECO:0000259" key="2">
    <source>
        <dbReference type="Pfam" id="PF09084"/>
    </source>
</evidence>
<proteinExistence type="predicted"/>
<evidence type="ECO:0000313" key="4">
    <source>
        <dbReference type="Proteomes" id="UP000482800"/>
    </source>
</evidence>
<protein>
    <submittedName>
        <fullName evidence="3">Putative nitrate ABC transporter, periplasmic protein</fullName>
    </submittedName>
</protein>
<accession>A0A6V8KBL9</accession>
<dbReference type="EMBL" id="BLPF01000002">
    <property type="protein sequence ID" value="GFJ80810.1"/>
    <property type="molecule type" value="Genomic_DNA"/>
</dbReference>
<reference evidence="3 4" key="2">
    <citation type="submission" date="2020-03" db="EMBL/GenBank/DDBJ databases">
        <authorList>
            <person name="Ichikawa N."/>
            <person name="Kimura A."/>
            <person name="Kitahashi Y."/>
            <person name="Uohara A."/>
        </authorList>
    </citation>
    <scope>NUCLEOTIDE SEQUENCE [LARGE SCALE GENOMIC DNA]</scope>
    <source>
        <strain evidence="3 4">NBRC 108639</strain>
    </source>
</reference>
<organism evidence="3 4">
    <name type="scientific">Phytohabitans houttuyneae</name>
    <dbReference type="NCBI Taxonomy" id="1076126"/>
    <lineage>
        <taxon>Bacteria</taxon>
        <taxon>Bacillati</taxon>
        <taxon>Actinomycetota</taxon>
        <taxon>Actinomycetes</taxon>
        <taxon>Micromonosporales</taxon>
        <taxon>Micromonosporaceae</taxon>
    </lineage>
</organism>
<dbReference type="Pfam" id="PF09084">
    <property type="entry name" value="NMT1"/>
    <property type="match status" value="1"/>
</dbReference>
<dbReference type="Proteomes" id="UP000482800">
    <property type="component" value="Unassembled WGS sequence"/>
</dbReference>
<sequence>MHRVRAFASLTAVLLVVPAGCSVAGATADGAAEQVVVGYQSKTINTVTAGTLLRAQGYFEKRLEDLGRETGKRYAVTWQDYDTGAPITAQMMAGKIDIGSMGDYPLLINAARGQQNAQTHTKLVAVTGYNVRGALNSVVVAPGSPVRSLADLKGRTVSTSVGSAGHGLLVQAARKAGVDPERDFKTENQQPQVGASALESGAVAALSQFVAWPGLLVHRGQARLLYDGGALGVPTLHGTVVRERFATDHGDVVRAFLRAQLDATKYLHEQPLAAARIVAEATGLPPEVVYLYNGANGVATFDLTLKPVLRAALEQDIPFLTSIGVLQKVDLAAFVDDSHLRAVYGADLDRDTASTVNPAAITGTDKACGRPVTDPALASEVWPAGGEATQPAATPTCALRAVRALGAAPRAVYVPDATTGTRWFADKSVWVRDPKAPEGERLKPFAAPSTAASYVDSHPGAAVVPYDEAVRSA</sequence>
<gene>
    <name evidence="3" type="ORF">Phou_049900</name>
</gene>
<keyword evidence="1" id="KW-0732">Signal</keyword>
<dbReference type="SUPFAM" id="SSF53850">
    <property type="entry name" value="Periplasmic binding protein-like II"/>
    <property type="match status" value="1"/>
</dbReference>
<evidence type="ECO:0000256" key="1">
    <source>
        <dbReference type="SAM" id="SignalP"/>
    </source>
</evidence>
<comment type="caution">
    <text evidence="3">The sequence shown here is derived from an EMBL/GenBank/DDBJ whole genome shotgun (WGS) entry which is preliminary data.</text>
</comment>
<dbReference type="InterPro" id="IPR015168">
    <property type="entry name" value="SsuA/THI5"/>
</dbReference>
<dbReference type="Gene3D" id="3.40.190.10">
    <property type="entry name" value="Periplasmic binding protein-like II"/>
    <property type="match status" value="2"/>
</dbReference>
<dbReference type="PANTHER" id="PTHR30024">
    <property type="entry name" value="ALIPHATIC SULFONATES-BINDING PROTEIN-RELATED"/>
    <property type="match status" value="1"/>
</dbReference>